<dbReference type="Proteomes" id="UP000829069">
    <property type="component" value="Chromosome"/>
</dbReference>
<dbReference type="EMBL" id="CP093326">
    <property type="protein sequence ID" value="UNK46428.1"/>
    <property type="molecule type" value="Genomic_DNA"/>
</dbReference>
<feature type="compositionally biased region" description="Low complexity" evidence="1">
    <location>
        <begin position="57"/>
        <end position="74"/>
    </location>
</feature>
<feature type="chain" id="PRO_5046288576" evidence="2">
    <location>
        <begin position="28"/>
        <end position="194"/>
    </location>
</feature>
<gene>
    <name evidence="3" type="ORF">MNQ99_03400</name>
</gene>
<evidence type="ECO:0000313" key="3">
    <source>
        <dbReference type="EMBL" id="UNK46428.1"/>
    </source>
</evidence>
<keyword evidence="4" id="KW-1185">Reference proteome</keyword>
<name>A0ABY3WB77_9MICC</name>
<protein>
    <submittedName>
        <fullName evidence="3">Uncharacterized protein</fullName>
    </submittedName>
</protein>
<feature type="region of interest" description="Disordered" evidence="1">
    <location>
        <begin position="52"/>
        <end position="89"/>
    </location>
</feature>
<proteinExistence type="predicted"/>
<evidence type="ECO:0000256" key="1">
    <source>
        <dbReference type="SAM" id="MobiDB-lite"/>
    </source>
</evidence>
<reference evidence="3 4" key="1">
    <citation type="submission" date="2022-03" db="EMBL/GenBank/DDBJ databases">
        <title>Isotopic signatures of nitrous oxide derived from detoxification processes.</title>
        <authorList>
            <person name="Behrendt U."/>
            <person name="Buchen C."/>
            <person name="Well R."/>
            <person name="Ulrich A."/>
            <person name="Rohe L."/>
            <person name="Kolb S."/>
            <person name="Schloter M."/>
            <person name="Horn M.A."/>
            <person name="Augustin J."/>
        </authorList>
    </citation>
    <scope>NUCLEOTIDE SEQUENCE [LARGE SCALE GENOMIC DNA]</scope>
    <source>
        <strain evidence="3 4">S4-C24</strain>
    </source>
</reference>
<organism evidence="3 4">
    <name type="scientific">Arthrobacter sulfonylureivorans</name>
    <dbReference type="NCBI Taxonomy" id="2486855"/>
    <lineage>
        <taxon>Bacteria</taxon>
        <taxon>Bacillati</taxon>
        <taxon>Actinomycetota</taxon>
        <taxon>Actinomycetes</taxon>
        <taxon>Micrococcales</taxon>
        <taxon>Micrococcaceae</taxon>
        <taxon>Arthrobacter</taxon>
    </lineage>
</organism>
<sequence>MERVLPLLIGAVLLAALAGCSAGADHAAVPPVAERELSAGTATTDVAASGSISTTKAASAANSPGAPARPSPRADVTPPSTSNSPTGKAKARIVAGGGALGQTRHGTYVCKLIGASAVSLSSTEGSMSGSGDGLAVDANESGTTVLELPAGENNLATYCTDPGGVGPDFTGTSAAFVVAEGGSTDVEISAAPHP</sequence>
<evidence type="ECO:0000256" key="2">
    <source>
        <dbReference type="SAM" id="SignalP"/>
    </source>
</evidence>
<dbReference type="RefSeq" id="WP_241914454.1">
    <property type="nucleotide sequence ID" value="NZ_CP093326.1"/>
</dbReference>
<keyword evidence="2" id="KW-0732">Signal</keyword>
<evidence type="ECO:0000313" key="4">
    <source>
        <dbReference type="Proteomes" id="UP000829069"/>
    </source>
</evidence>
<accession>A0ABY3WB77</accession>
<feature type="signal peptide" evidence="2">
    <location>
        <begin position="1"/>
        <end position="27"/>
    </location>
</feature>
<dbReference type="PROSITE" id="PS51257">
    <property type="entry name" value="PROKAR_LIPOPROTEIN"/>
    <property type="match status" value="1"/>
</dbReference>